<dbReference type="CDD" id="cd00761">
    <property type="entry name" value="Glyco_tranf_GTA_type"/>
    <property type="match status" value="1"/>
</dbReference>
<dbReference type="Proteomes" id="UP000824071">
    <property type="component" value="Unassembled WGS sequence"/>
</dbReference>
<keyword evidence="2" id="KW-0808">Transferase</keyword>
<evidence type="ECO:0000313" key="5">
    <source>
        <dbReference type="Proteomes" id="UP000824071"/>
    </source>
</evidence>
<accession>A0A9D1IEC4</accession>
<dbReference type="InterPro" id="IPR029044">
    <property type="entry name" value="Nucleotide-diphossugar_trans"/>
</dbReference>
<dbReference type="PANTHER" id="PTHR22916">
    <property type="entry name" value="GLYCOSYLTRANSFERASE"/>
    <property type="match status" value="1"/>
</dbReference>
<organism evidence="4 5">
    <name type="scientific">Candidatus Fimenecus excrementigallinarum</name>
    <dbReference type="NCBI Taxonomy" id="2840816"/>
    <lineage>
        <taxon>Bacteria</taxon>
        <taxon>Bacillati</taxon>
        <taxon>Bacillota</taxon>
        <taxon>Clostridia</taxon>
        <taxon>Candidatus Fimenecus</taxon>
    </lineage>
</organism>
<dbReference type="PANTHER" id="PTHR22916:SF51">
    <property type="entry name" value="GLYCOSYLTRANSFERASE EPSH-RELATED"/>
    <property type="match status" value="1"/>
</dbReference>
<feature type="domain" description="Glycosyltransferase 2-like" evidence="3">
    <location>
        <begin position="5"/>
        <end position="133"/>
    </location>
</feature>
<gene>
    <name evidence="4" type="ORF">IAC53_04735</name>
</gene>
<dbReference type="AlphaFoldDB" id="A0A9D1IEC4"/>
<dbReference type="Pfam" id="PF00535">
    <property type="entry name" value="Glycos_transf_2"/>
    <property type="match status" value="1"/>
</dbReference>
<dbReference type="InterPro" id="IPR001173">
    <property type="entry name" value="Glyco_trans_2-like"/>
</dbReference>
<reference evidence="4" key="2">
    <citation type="journal article" date="2021" name="PeerJ">
        <title>Extensive microbial diversity within the chicken gut microbiome revealed by metagenomics and culture.</title>
        <authorList>
            <person name="Gilroy R."/>
            <person name="Ravi A."/>
            <person name="Getino M."/>
            <person name="Pursley I."/>
            <person name="Horton D.L."/>
            <person name="Alikhan N.F."/>
            <person name="Baker D."/>
            <person name="Gharbi K."/>
            <person name="Hall N."/>
            <person name="Watson M."/>
            <person name="Adriaenssens E.M."/>
            <person name="Foster-Nyarko E."/>
            <person name="Jarju S."/>
            <person name="Secka A."/>
            <person name="Antonio M."/>
            <person name="Oren A."/>
            <person name="Chaudhuri R.R."/>
            <person name="La Ragione R."/>
            <person name="Hildebrand F."/>
            <person name="Pallen M.J."/>
        </authorList>
    </citation>
    <scope>NUCLEOTIDE SEQUENCE</scope>
    <source>
        <strain evidence="4">ChiGjej1B1-19959</strain>
    </source>
</reference>
<dbReference type="SUPFAM" id="SSF53448">
    <property type="entry name" value="Nucleotide-diphospho-sugar transferases"/>
    <property type="match status" value="1"/>
</dbReference>
<proteinExistence type="predicted"/>
<dbReference type="Gene3D" id="3.90.550.10">
    <property type="entry name" value="Spore Coat Polysaccharide Biosynthesis Protein SpsA, Chain A"/>
    <property type="match status" value="1"/>
</dbReference>
<sequence length="345" mass="38832">MPKFSVIIPVYGAEAYLAKCVDSILTQPCRDLEVILVDDCSKDGSGKICDDFAARDARVRVLHKPQNEGLGYARRDGLAAAAGEWILFVDSDDWIEANTLQTLSDSIEPDVDILVFGMTLCFENAAGETVRTEVISPERAKAHGARELGDLLMRLDSQRSFPYMCNKLYRAQFLADAAVPFNTIQSMEDFFYNIEVFEKAGGVRVLSEPFYCYRKPARETLVSAYNPDFFALSKRRTAAERAFLQRSGADTEENLQKLDKIFLNHLISCLIKNAASNSPLSGREQRQRAAEMLRDRDTRAMLRHIRCGGLRYRVILLIFRLRLAFAAVWVGQLACRLGARSLQHG</sequence>
<evidence type="ECO:0000259" key="3">
    <source>
        <dbReference type="Pfam" id="PF00535"/>
    </source>
</evidence>
<keyword evidence="1" id="KW-0328">Glycosyltransferase</keyword>
<dbReference type="EMBL" id="DVMW01000030">
    <property type="protein sequence ID" value="HIU35900.1"/>
    <property type="molecule type" value="Genomic_DNA"/>
</dbReference>
<dbReference type="GO" id="GO:0016757">
    <property type="term" value="F:glycosyltransferase activity"/>
    <property type="evidence" value="ECO:0007669"/>
    <property type="project" value="UniProtKB-KW"/>
</dbReference>
<evidence type="ECO:0000256" key="2">
    <source>
        <dbReference type="ARBA" id="ARBA00022679"/>
    </source>
</evidence>
<comment type="caution">
    <text evidence="4">The sequence shown here is derived from an EMBL/GenBank/DDBJ whole genome shotgun (WGS) entry which is preliminary data.</text>
</comment>
<reference evidence="4" key="1">
    <citation type="submission" date="2020-10" db="EMBL/GenBank/DDBJ databases">
        <authorList>
            <person name="Gilroy R."/>
        </authorList>
    </citation>
    <scope>NUCLEOTIDE SEQUENCE</scope>
    <source>
        <strain evidence="4">ChiGjej1B1-19959</strain>
    </source>
</reference>
<name>A0A9D1IEC4_9FIRM</name>
<protein>
    <submittedName>
        <fullName evidence="4">Glycosyltransferase family 2 protein</fullName>
    </submittedName>
</protein>
<evidence type="ECO:0000313" key="4">
    <source>
        <dbReference type="EMBL" id="HIU35900.1"/>
    </source>
</evidence>
<evidence type="ECO:0000256" key="1">
    <source>
        <dbReference type="ARBA" id="ARBA00022676"/>
    </source>
</evidence>